<dbReference type="Proteomes" id="UP001595912">
    <property type="component" value="Unassembled WGS sequence"/>
</dbReference>
<feature type="compositionally biased region" description="Low complexity" evidence="1">
    <location>
        <begin position="464"/>
        <end position="499"/>
    </location>
</feature>
<dbReference type="EMBL" id="JBHSIU010000110">
    <property type="protein sequence ID" value="MFC5007016.1"/>
    <property type="molecule type" value="Genomic_DNA"/>
</dbReference>
<evidence type="ECO:0000313" key="4">
    <source>
        <dbReference type="Proteomes" id="UP001595912"/>
    </source>
</evidence>
<comment type="caution">
    <text evidence="3">The sequence shown here is derived from an EMBL/GenBank/DDBJ whole genome shotgun (WGS) entry which is preliminary data.</text>
</comment>
<keyword evidence="2" id="KW-0812">Transmembrane</keyword>
<evidence type="ECO:0000256" key="2">
    <source>
        <dbReference type="SAM" id="Phobius"/>
    </source>
</evidence>
<feature type="region of interest" description="Disordered" evidence="1">
    <location>
        <begin position="464"/>
        <end position="531"/>
    </location>
</feature>
<feature type="compositionally biased region" description="Low complexity" evidence="1">
    <location>
        <begin position="249"/>
        <end position="261"/>
    </location>
</feature>
<proteinExistence type="predicted"/>
<accession>A0ABV9WE59</accession>
<keyword evidence="4" id="KW-1185">Reference proteome</keyword>
<keyword evidence="2" id="KW-1133">Transmembrane helix</keyword>
<feature type="region of interest" description="Disordered" evidence="1">
    <location>
        <begin position="133"/>
        <end position="262"/>
    </location>
</feature>
<name>A0ABV9WE59_9ACTN</name>
<evidence type="ECO:0000256" key="1">
    <source>
        <dbReference type="SAM" id="MobiDB-lite"/>
    </source>
</evidence>
<evidence type="ECO:0000313" key="3">
    <source>
        <dbReference type="EMBL" id="MFC5007016.1"/>
    </source>
</evidence>
<gene>
    <name evidence="3" type="ORF">ACFPIJ_55560</name>
</gene>
<dbReference type="RefSeq" id="WP_380127656.1">
    <property type="nucleotide sequence ID" value="NZ_JBHSIU010000110.1"/>
</dbReference>
<feature type="transmembrane region" description="Helical" evidence="2">
    <location>
        <begin position="322"/>
        <end position="347"/>
    </location>
</feature>
<reference evidence="4" key="1">
    <citation type="journal article" date="2019" name="Int. J. Syst. Evol. Microbiol.">
        <title>The Global Catalogue of Microorganisms (GCM) 10K type strain sequencing project: providing services to taxonomists for standard genome sequencing and annotation.</title>
        <authorList>
            <consortium name="The Broad Institute Genomics Platform"/>
            <consortium name="The Broad Institute Genome Sequencing Center for Infectious Disease"/>
            <person name="Wu L."/>
            <person name="Ma J."/>
        </authorList>
    </citation>
    <scope>NUCLEOTIDE SEQUENCE [LARGE SCALE GENOMIC DNA]</scope>
    <source>
        <strain evidence="4">CGMCC 4.7152</strain>
    </source>
</reference>
<keyword evidence="2" id="KW-0472">Membrane</keyword>
<feature type="compositionally biased region" description="Basic and acidic residues" evidence="1">
    <location>
        <begin position="561"/>
        <end position="586"/>
    </location>
</feature>
<sequence>MVVRLVRAGVGALLLLIAVPLALAGGGLLVAMEHRAVDDTFTARLERLSSGGRAVVVPDIDALLRADAPFARGGQTTLNLSAVGSSGPLFIGLAPDTAVQRYLDGLVQARVSRVRLARGPLPVEFTEIETRAAAASAGRPGVRSQDAGPVQGGGAAVAGPGIDPGSGAGTAGPGTAGTGDPNASNPDAATATDPGATTADPGAAVGDGTAPPADPNATVIDPNANPADPGATNVNPADPGAMNPNAVDPSSGAPSTSAPSADFGAPAGQEFWLAKSVAVGGMAQLTWSPSALRGRHLALVVMNADGTAGINATVTARLEPAWIGPTAGGLLMLGTALFLLALLILAWPQRRAEARLVLPALPTQPTRSRLSLRRTLSDPIAALLNPVVPKNREAEPAVTIAVTSQADVEDDRQTTTVGVVVTEERVVTDESATAVAVTDESAVAVTDESAVVVTGESAVVVTKESPAEPATAEAAGTTSAAVGVPEPQDAADQTAADPTRPVQSAAFAESELDRPALDIDDDGPGPLTLPPLPKLPAIELQFTWAPVAVNEQVNEQVGEQVGERADERADERAGEPQKAEPQKVELQKAATTR</sequence>
<feature type="region of interest" description="Disordered" evidence="1">
    <location>
        <begin position="555"/>
        <end position="593"/>
    </location>
</feature>
<feature type="compositionally biased region" description="Gly residues" evidence="1">
    <location>
        <begin position="150"/>
        <end position="177"/>
    </location>
</feature>
<organism evidence="3 4">
    <name type="scientific">Dactylosporangium cerinum</name>
    <dbReference type="NCBI Taxonomy" id="1434730"/>
    <lineage>
        <taxon>Bacteria</taxon>
        <taxon>Bacillati</taxon>
        <taxon>Actinomycetota</taxon>
        <taxon>Actinomycetes</taxon>
        <taxon>Micromonosporales</taxon>
        <taxon>Micromonosporaceae</taxon>
        <taxon>Dactylosporangium</taxon>
    </lineage>
</organism>
<feature type="compositionally biased region" description="Low complexity" evidence="1">
    <location>
        <begin position="178"/>
        <end position="211"/>
    </location>
</feature>
<protein>
    <submittedName>
        <fullName evidence="3">Uncharacterized protein</fullName>
    </submittedName>
</protein>